<evidence type="ECO:0000256" key="1">
    <source>
        <dbReference type="SAM" id="MobiDB-lite"/>
    </source>
</evidence>
<accession>A0AAV4I9U5</accession>
<sequence length="208" mass="22528">MGNKDEIENETLQFDVSTSHKNVHSGLDQVSANSVDHPGNVKTSEDSEASLSTHHSTHYLSNNTWSGHINTASKCKKSGHVDFGTNSLPCSDSNLQDAFDTTPISSVCSSDFYSPCGWSKDFTANASSSIALGSSNNSSRQLTLCRYGMPYVESTVDRLVGLTLHCVILSLAVMAAVLTRWASRILRFGFYLALHSAVYNGSILVRDV</sequence>
<keyword evidence="2" id="KW-1133">Transmembrane helix</keyword>
<keyword evidence="2" id="KW-0812">Transmembrane</keyword>
<feature type="region of interest" description="Disordered" evidence="1">
    <location>
        <begin position="29"/>
        <end position="53"/>
    </location>
</feature>
<organism evidence="3 4">
    <name type="scientific">Elysia marginata</name>
    <dbReference type="NCBI Taxonomy" id="1093978"/>
    <lineage>
        <taxon>Eukaryota</taxon>
        <taxon>Metazoa</taxon>
        <taxon>Spiralia</taxon>
        <taxon>Lophotrochozoa</taxon>
        <taxon>Mollusca</taxon>
        <taxon>Gastropoda</taxon>
        <taxon>Heterobranchia</taxon>
        <taxon>Euthyneura</taxon>
        <taxon>Panpulmonata</taxon>
        <taxon>Sacoglossa</taxon>
        <taxon>Placobranchoidea</taxon>
        <taxon>Plakobranchidae</taxon>
        <taxon>Elysia</taxon>
    </lineage>
</organism>
<evidence type="ECO:0000313" key="4">
    <source>
        <dbReference type="Proteomes" id="UP000762676"/>
    </source>
</evidence>
<keyword evidence="2" id="KW-0472">Membrane</keyword>
<dbReference type="EMBL" id="BMAT01002420">
    <property type="protein sequence ID" value="GFS06665.1"/>
    <property type="molecule type" value="Genomic_DNA"/>
</dbReference>
<name>A0AAV4I9U5_9GAST</name>
<dbReference type="Proteomes" id="UP000762676">
    <property type="component" value="Unassembled WGS sequence"/>
</dbReference>
<protein>
    <submittedName>
        <fullName evidence="3">Uncharacterized protein</fullName>
    </submittedName>
</protein>
<dbReference type="AlphaFoldDB" id="A0AAV4I9U5"/>
<proteinExistence type="predicted"/>
<feature type="transmembrane region" description="Helical" evidence="2">
    <location>
        <begin position="159"/>
        <end position="178"/>
    </location>
</feature>
<keyword evidence="4" id="KW-1185">Reference proteome</keyword>
<reference evidence="3 4" key="1">
    <citation type="journal article" date="2021" name="Elife">
        <title>Chloroplast acquisition without the gene transfer in kleptoplastic sea slugs, Plakobranchus ocellatus.</title>
        <authorList>
            <person name="Maeda T."/>
            <person name="Takahashi S."/>
            <person name="Yoshida T."/>
            <person name="Shimamura S."/>
            <person name="Takaki Y."/>
            <person name="Nagai Y."/>
            <person name="Toyoda A."/>
            <person name="Suzuki Y."/>
            <person name="Arimoto A."/>
            <person name="Ishii H."/>
            <person name="Satoh N."/>
            <person name="Nishiyama T."/>
            <person name="Hasebe M."/>
            <person name="Maruyama T."/>
            <person name="Minagawa J."/>
            <person name="Obokata J."/>
            <person name="Shigenobu S."/>
        </authorList>
    </citation>
    <scope>NUCLEOTIDE SEQUENCE [LARGE SCALE GENOMIC DNA]</scope>
</reference>
<evidence type="ECO:0000313" key="3">
    <source>
        <dbReference type="EMBL" id="GFS06665.1"/>
    </source>
</evidence>
<comment type="caution">
    <text evidence="3">The sequence shown here is derived from an EMBL/GenBank/DDBJ whole genome shotgun (WGS) entry which is preliminary data.</text>
</comment>
<evidence type="ECO:0000256" key="2">
    <source>
        <dbReference type="SAM" id="Phobius"/>
    </source>
</evidence>
<gene>
    <name evidence="3" type="ORF">ElyMa_001231100</name>
</gene>